<dbReference type="SUPFAM" id="SSF49785">
    <property type="entry name" value="Galactose-binding domain-like"/>
    <property type="match status" value="1"/>
</dbReference>
<evidence type="ECO:0000313" key="3">
    <source>
        <dbReference type="Proteomes" id="UP000585272"/>
    </source>
</evidence>
<protein>
    <recommendedName>
        <fullName evidence="4">Alpha-L-rhamnosidase</fullName>
    </recommendedName>
</protein>
<dbReference type="Proteomes" id="UP000585272">
    <property type="component" value="Unassembled WGS sequence"/>
</dbReference>
<dbReference type="PANTHER" id="PTHR36848:SF2">
    <property type="entry name" value="SECRETED PROTEIN"/>
    <property type="match status" value="1"/>
</dbReference>
<proteinExistence type="predicted"/>
<dbReference type="RefSeq" id="WP_183343514.1">
    <property type="nucleotide sequence ID" value="NZ_JACHNU010000005.1"/>
</dbReference>
<evidence type="ECO:0008006" key="4">
    <source>
        <dbReference type="Google" id="ProtNLM"/>
    </source>
</evidence>
<name>A0A840IIC0_9ACTN</name>
<evidence type="ECO:0000313" key="2">
    <source>
        <dbReference type="EMBL" id="MBB4663784.1"/>
    </source>
</evidence>
<dbReference type="Gene3D" id="2.60.120.260">
    <property type="entry name" value="Galactose-binding domain-like"/>
    <property type="match status" value="1"/>
</dbReference>
<comment type="caution">
    <text evidence="2">The sequence shown here is derived from an EMBL/GenBank/DDBJ whole genome shotgun (WGS) entry which is preliminary data.</text>
</comment>
<feature type="region of interest" description="Disordered" evidence="1">
    <location>
        <begin position="38"/>
        <end position="60"/>
    </location>
</feature>
<sequence length="1008" mass="108995">MSDPRTPSVGELSRRRLLQLGAVAAGAGALASAEGAAAQGKGNGLGQGGRAGGGGNVPGIGRFAAPDRAVQPRFRWWWPHGMVDHAEIAREIDQIADAGFGGVEIADVHHSVKTPLDPAGTGWGTPTWVAAVEVALKQARKRGVIVDMTLGPSWPASTPTITPDSDAAVKEVAHGLQPLAAGTTYDGAVPEPVVAPHGAATRKQLLRVEAAQVMAGRETTRRPIGIVRDSLVDLTDTVRDGRIAFTAPAAGTQWVLISYWERGSGQQPEGGPHTEPESYVIDHFSAAGTQTMIDFCERTLLTREVRRLLRDVGGTIFEDSIEMETDATLWTPRMAQEFAAFKGYELMPVLAAVVEQDEKYVFDFDDATHGRIRTDYNDTLSQLYIDNHLLKLQRWARGFGMGLRMQPYGLETDAVTKAALLDVPEGESLGFKNLDDFRSLAGGRDAGGRLVLSNEAGGLAGGAYSTAWDVTLKRLMPQYAAGMNQAVFHGFAYRDVPNVRWPGFAAFSPYNGGPGYGEAWGPRQPTWGHVPDISAYLARVQHILQLGRHQVDVAFLRQKGYAGSGFGAAWFTSDGGPIGWTHNFLSPRTLHLPLMRVRGGRLAPDGANYKVLVFEGDAFAGREPALQLDTAERLLSFAQAGLPIVVVGDWSRPVTPGLARSGQLAQLKSLVDELLAQPTVRNVADRPNIPEGLASLGIPRDVEHAERSPLLHDHRVLPGADLYYLVNGHASTLVDHDVTFAPSGRGDVTPFLLDAWTGEIAPVAEWEEVGGRIRMRVRLKPGQTTIVALARRGWWQELLGSATHATATEADEIRFADRRLEIRSAQAGSYATTLAGGRTVRAAIGPVPAPIALESWSLEVEDWQPGRKPYETSRTRRKVPLSALAPWTAIPGLEEVSGIGRYTATITLGREWRGEIGAKLDLGEVFDTFRVRVNGKPLGPLDQVDTVVDLGDRLKPGRNTIEVEVATTLLNRLRVTDPTVFGGNRPQSYGLIGPVRLLPYGRATLPKR</sequence>
<dbReference type="InterPro" id="IPR008979">
    <property type="entry name" value="Galactose-bd-like_sf"/>
</dbReference>
<organism evidence="2 3">
    <name type="scientific">Conexibacter arvalis</name>
    <dbReference type="NCBI Taxonomy" id="912552"/>
    <lineage>
        <taxon>Bacteria</taxon>
        <taxon>Bacillati</taxon>
        <taxon>Actinomycetota</taxon>
        <taxon>Thermoleophilia</taxon>
        <taxon>Solirubrobacterales</taxon>
        <taxon>Conexibacteraceae</taxon>
        <taxon>Conexibacter</taxon>
    </lineage>
</organism>
<feature type="compositionally biased region" description="Gly residues" evidence="1">
    <location>
        <begin position="41"/>
        <end position="58"/>
    </location>
</feature>
<dbReference type="PROSITE" id="PS51318">
    <property type="entry name" value="TAT"/>
    <property type="match status" value="1"/>
</dbReference>
<evidence type="ECO:0000256" key="1">
    <source>
        <dbReference type="SAM" id="MobiDB-lite"/>
    </source>
</evidence>
<dbReference type="PANTHER" id="PTHR36848">
    <property type="entry name" value="DNA-BINDING PROTEIN (PUTATIVE SECRETED PROTEIN)-RELATED"/>
    <property type="match status" value="1"/>
</dbReference>
<dbReference type="EMBL" id="JACHNU010000005">
    <property type="protein sequence ID" value="MBB4663784.1"/>
    <property type="molecule type" value="Genomic_DNA"/>
</dbReference>
<reference evidence="2 3" key="1">
    <citation type="submission" date="2020-08" db="EMBL/GenBank/DDBJ databases">
        <title>Genomic Encyclopedia of Archaeal and Bacterial Type Strains, Phase II (KMG-II): from individual species to whole genera.</title>
        <authorList>
            <person name="Goeker M."/>
        </authorList>
    </citation>
    <scope>NUCLEOTIDE SEQUENCE [LARGE SCALE GENOMIC DNA]</scope>
    <source>
        <strain evidence="2 3">DSM 23288</strain>
    </source>
</reference>
<dbReference type="AlphaFoldDB" id="A0A840IIC0"/>
<accession>A0A840IIC0</accession>
<gene>
    <name evidence="2" type="ORF">BDZ31_003385</name>
</gene>
<dbReference type="InterPro" id="IPR006311">
    <property type="entry name" value="TAT_signal"/>
</dbReference>
<dbReference type="InterPro" id="IPR053161">
    <property type="entry name" value="Ulvan_degrading_GH"/>
</dbReference>
<dbReference type="Pfam" id="PF17132">
    <property type="entry name" value="Glyco_hydro_106"/>
    <property type="match status" value="2"/>
</dbReference>
<keyword evidence="3" id="KW-1185">Reference proteome</keyword>